<dbReference type="Proteomes" id="UP000437068">
    <property type="component" value="Unassembled WGS sequence"/>
</dbReference>
<evidence type="ECO:0000313" key="4">
    <source>
        <dbReference type="EMBL" id="KAE9147182.1"/>
    </source>
</evidence>
<evidence type="ECO:0000313" key="16">
    <source>
        <dbReference type="Proteomes" id="UP000486351"/>
    </source>
</evidence>
<evidence type="ECO:0000313" key="9">
    <source>
        <dbReference type="Proteomes" id="UP000429523"/>
    </source>
</evidence>
<reference evidence="9 10" key="1">
    <citation type="submission" date="2018-08" db="EMBL/GenBank/DDBJ databases">
        <title>Genomic investigation of the strawberry pathogen Phytophthora fragariae indicates pathogenicity is determined by transcriptional variation in three key races.</title>
        <authorList>
            <person name="Adams T.M."/>
            <person name="Armitage A.D."/>
            <person name="Sobczyk M.K."/>
            <person name="Bates H.J."/>
            <person name="Dunwell J.M."/>
            <person name="Nellist C.F."/>
            <person name="Harrison R.J."/>
        </authorList>
    </citation>
    <scope>NUCLEOTIDE SEQUENCE [LARGE SCALE GENOMIC DNA]</scope>
    <source>
        <strain evidence="7 11">A4</strain>
        <strain evidence="6 12">BC-1</strain>
        <strain evidence="5 10">NOV-27</strain>
        <strain evidence="4 13">NOV-5</strain>
        <strain evidence="3 14">NOV-71</strain>
        <strain evidence="8 16">NOV-77</strain>
        <strain evidence="1 9">NOV-9</strain>
        <strain evidence="2 15">SCRP245</strain>
    </source>
</reference>
<dbReference type="EMBL" id="QXFZ01000670">
    <property type="protein sequence ID" value="KAE9108552.1"/>
    <property type="molecule type" value="Genomic_DNA"/>
</dbReference>
<dbReference type="EMBL" id="QXGF01000684">
    <property type="protein sequence ID" value="KAE8936852.1"/>
    <property type="molecule type" value="Genomic_DNA"/>
</dbReference>
<evidence type="ECO:0000313" key="11">
    <source>
        <dbReference type="Proteomes" id="UP000437068"/>
    </source>
</evidence>
<keyword evidence="10" id="KW-1185">Reference proteome</keyword>
<comment type="caution">
    <text evidence="1">The sequence shown here is derived from an EMBL/GenBank/DDBJ whole genome shotgun (WGS) entry which is preliminary data.</text>
</comment>
<dbReference type="AlphaFoldDB" id="A0A6A3ETM2"/>
<dbReference type="Proteomes" id="UP000486351">
    <property type="component" value="Unassembled WGS sequence"/>
</dbReference>
<protein>
    <submittedName>
        <fullName evidence="1">Uncharacterized protein</fullName>
    </submittedName>
</protein>
<evidence type="ECO:0000313" key="12">
    <source>
        <dbReference type="Proteomes" id="UP000440367"/>
    </source>
</evidence>
<evidence type="ECO:0000313" key="1">
    <source>
        <dbReference type="EMBL" id="KAE8936852.1"/>
    </source>
</evidence>
<evidence type="ECO:0000313" key="14">
    <source>
        <dbReference type="Proteomes" id="UP000441208"/>
    </source>
</evidence>
<organism evidence="1 9">
    <name type="scientific">Phytophthora fragariae</name>
    <dbReference type="NCBI Taxonomy" id="53985"/>
    <lineage>
        <taxon>Eukaryota</taxon>
        <taxon>Sar</taxon>
        <taxon>Stramenopiles</taxon>
        <taxon>Oomycota</taxon>
        <taxon>Peronosporomycetes</taxon>
        <taxon>Peronosporales</taxon>
        <taxon>Peronosporaceae</taxon>
        <taxon>Phytophthora</taxon>
    </lineage>
</organism>
<dbReference type="EMBL" id="QXGA01000364">
    <property type="protein sequence ID" value="KAE9147182.1"/>
    <property type="molecule type" value="Genomic_DNA"/>
</dbReference>
<dbReference type="EMBL" id="QXGB01000649">
    <property type="protein sequence ID" value="KAE9208143.1"/>
    <property type="molecule type" value="Genomic_DNA"/>
</dbReference>
<dbReference type="EMBL" id="QXGD01000727">
    <property type="protein sequence ID" value="KAE9226986.1"/>
    <property type="molecule type" value="Genomic_DNA"/>
</dbReference>
<evidence type="ECO:0000313" key="6">
    <source>
        <dbReference type="EMBL" id="KAE9226986.1"/>
    </source>
</evidence>
<dbReference type="EMBL" id="QXFW01000953">
    <property type="protein sequence ID" value="KAE8999440.1"/>
    <property type="molecule type" value="Genomic_DNA"/>
</dbReference>
<evidence type="ECO:0000313" key="13">
    <source>
        <dbReference type="Proteomes" id="UP000440732"/>
    </source>
</evidence>
<dbReference type="Proteomes" id="UP000429523">
    <property type="component" value="Unassembled WGS sequence"/>
</dbReference>
<dbReference type="EMBL" id="QXFY01000577">
    <property type="protein sequence ID" value="KAE9340547.1"/>
    <property type="molecule type" value="Genomic_DNA"/>
</dbReference>
<dbReference type="OrthoDB" id="147067at2759"/>
<evidence type="ECO:0000313" key="5">
    <source>
        <dbReference type="EMBL" id="KAE9208143.1"/>
    </source>
</evidence>
<proteinExistence type="predicted"/>
<gene>
    <name evidence="7" type="ORF">PF001_g11671</name>
    <name evidence="6" type="ORF">PF002_g13946</name>
    <name evidence="5" type="ORF">PF005_g12323</name>
    <name evidence="4" type="ORF">PF006_g8101</name>
    <name evidence="3" type="ORF">PF007_g12609</name>
    <name evidence="8" type="ORF">PF008_g11054</name>
    <name evidence="1" type="ORF">PF009_g13229</name>
    <name evidence="2" type="ORF">PF011_g14627</name>
</gene>
<evidence type="ECO:0000313" key="15">
    <source>
        <dbReference type="Proteomes" id="UP000460718"/>
    </source>
</evidence>
<evidence type="ECO:0000313" key="7">
    <source>
        <dbReference type="EMBL" id="KAE9307320.1"/>
    </source>
</evidence>
<evidence type="ECO:0000313" key="8">
    <source>
        <dbReference type="EMBL" id="KAE9340547.1"/>
    </source>
</evidence>
<name>A0A6A3ETM2_9STRA</name>
<evidence type="ECO:0000313" key="10">
    <source>
        <dbReference type="Proteomes" id="UP000433483"/>
    </source>
</evidence>
<sequence>MSMTNFAPGEFERLWVFVREHIMVNWNMGRERKCADQGKQVLLMMLTVLRHRSRVRLGE</sequence>
<dbReference type="Proteomes" id="UP000433483">
    <property type="component" value="Unassembled WGS sequence"/>
</dbReference>
<evidence type="ECO:0000313" key="3">
    <source>
        <dbReference type="EMBL" id="KAE9108552.1"/>
    </source>
</evidence>
<dbReference type="EMBL" id="QXGE01000628">
    <property type="protein sequence ID" value="KAE9307320.1"/>
    <property type="molecule type" value="Genomic_DNA"/>
</dbReference>
<accession>A0A6A3ETM2</accession>
<dbReference type="Proteomes" id="UP000441208">
    <property type="component" value="Unassembled WGS sequence"/>
</dbReference>
<dbReference type="Proteomes" id="UP000440732">
    <property type="component" value="Unassembled WGS sequence"/>
</dbReference>
<evidence type="ECO:0000313" key="2">
    <source>
        <dbReference type="EMBL" id="KAE8999440.1"/>
    </source>
</evidence>
<dbReference type="Proteomes" id="UP000460718">
    <property type="component" value="Unassembled WGS sequence"/>
</dbReference>
<dbReference type="Proteomes" id="UP000440367">
    <property type="component" value="Unassembled WGS sequence"/>
</dbReference>